<organism evidence="1 2">
    <name type="scientific">Sphaerobolus stellatus (strain SS14)</name>
    <dbReference type="NCBI Taxonomy" id="990650"/>
    <lineage>
        <taxon>Eukaryota</taxon>
        <taxon>Fungi</taxon>
        <taxon>Dikarya</taxon>
        <taxon>Basidiomycota</taxon>
        <taxon>Agaricomycotina</taxon>
        <taxon>Agaricomycetes</taxon>
        <taxon>Phallomycetidae</taxon>
        <taxon>Geastrales</taxon>
        <taxon>Sphaerobolaceae</taxon>
        <taxon>Sphaerobolus</taxon>
    </lineage>
</organism>
<name>A0A0C9V0C3_SPHS4</name>
<dbReference type="EMBL" id="KN837143">
    <property type="protein sequence ID" value="KIJ40544.1"/>
    <property type="molecule type" value="Genomic_DNA"/>
</dbReference>
<dbReference type="HOGENOM" id="CLU_1378929_0_0_1"/>
<reference evidence="1 2" key="1">
    <citation type="submission" date="2014-06" db="EMBL/GenBank/DDBJ databases">
        <title>Evolutionary Origins and Diversification of the Mycorrhizal Mutualists.</title>
        <authorList>
            <consortium name="DOE Joint Genome Institute"/>
            <consortium name="Mycorrhizal Genomics Consortium"/>
            <person name="Kohler A."/>
            <person name="Kuo A."/>
            <person name="Nagy L.G."/>
            <person name="Floudas D."/>
            <person name="Copeland A."/>
            <person name="Barry K.W."/>
            <person name="Cichocki N."/>
            <person name="Veneault-Fourrey C."/>
            <person name="LaButti K."/>
            <person name="Lindquist E.A."/>
            <person name="Lipzen A."/>
            <person name="Lundell T."/>
            <person name="Morin E."/>
            <person name="Murat C."/>
            <person name="Riley R."/>
            <person name="Ohm R."/>
            <person name="Sun H."/>
            <person name="Tunlid A."/>
            <person name="Henrissat B."/>
            <person name="Grigoriev I.V."/>
            <person name="Hibbett D.S."/>
            <person name="Martin F."/>
        </authorList>
    </citation>
    <scope>NUCLEOTIDE SEQUENCE [LARGE SCALE GENOMIC DNA]</scope>
    <source>
        <strain evidence="1 2">SS14</strain>
    </source>
</reference>
<dbReference type="AlphaFoldDB" id="A0A0C9V0C3"/>
<accession>A0A0C9V0C3</accession>
<keyword evidence="2" id="KW-1185">Reference proteome</keyword>
<evidence type="ECO:0000313" key="2">
    <source>
        <dbReference type="Proteomes" id="UP000054279"/>
    </source>
</evidence>
<dbReference type="Proteomes" id="UP000054279">
    <property type="component" value="Unassembled WGS sequence"/>
</dbReference>
<gene>
    <name evidence="1" type="ORF">M422DRAFT_49095</name>
</gene>
<protein>
    <submittedName>
        <fullName evidence="1">Uncharacterized protein</fullName>
    </submittedName>
</protein>
<sequence length="198" mass="22830">MVQSGIRYGSKTSEAFLLDVFKSSLGSIEKPKVDATPISFLTISIGTLKYLSKADYGHNERILLKQNITWSDGLESLYYLYCWISSCHSGMPLRDCEMTFNDFPEPLNIWGNGGEDLIQLKGKKIEWWNNHKYRSIIAQPVRARFARTASLLDRLEKHLIDMIMAKIDEDQSWKEVEILTNQAHDQIIGMLERKRSNN</sequence>
<proteinExistence type="predicted"/>
<evidence type="ECO:0000313" key="1">
    <source>
        <dbReference type="EMBL" id="KIJ40544.1"/>
    </source>
</evidence>